<keyword evidence="4" id="KW-1185">Reference proteome</keyword>
<dbReference type="GO" id="GO:0003838">
    <property type="term" value="F:sterol 24-C-methyltransferase activity"/>
    <property type="evidence" value="ECO:0007669"/>
    <property type="project" value="TreeGrafter"/>
</dbReference>
<protein>
    <submittedName>
        <fullName evidence="3">Ubiquinone/menaquinone biosynthesis C-methylase UbiE</fullName>
    </submittedName>
</protein>
<dbReference type="GO" id="GO:0016126">
    <property type="term" value="P:sterol biosynthetic process"/>
    <property type="evidence" value="ECO:0007669"/>
    <property type="project" value="TreeGrafter"/>
</dbReference>
<keyword evidence="1" id="KW-0808">Transferase</keyword>
<keyword evidence="3" id="KW-0830">Ubiquinone</keyword>
<dbReference type="SUPFAM" id="SSF53335">
    <property type="entry name" value="S-adenosyl-L-methionine-dependent methyltransferases"/>
    <property type="match status" value="1"/>
</dbReference>
<accession>A0A1W1XJ14</accession>
<dbReference type="Gene3D" id="3.40.50.150">
    <property type="entry name" value="Vaccinia Virus protein VP39"/>
    <property type="match status" value="1"/>
</dbReference>
<gene>
    <name evidence="3" type="ORF">SAMN02745134_01943</name>
</gene>
<dbReference type="AlphaFoldDB" id="A0A1W1XJ14"/>
<dbReference type="Proteomes" id="UP000192468">
    <property type="component" value="Unassembled WGS sequence"/>
</dbReference>
<sequence length="210" mass="24101">MIIMSDIAKRVNQCRKPKGELGKFVVEDMNESHFELTSFGLEKIEIKEENIILDIGCGGGRTVNRLSKFATKGKVFGIDYSEDCVKWSTEYNKELIDNNKVEIIQASVEKIPFEDKKFDVITAVETIYFWPNLLESFKEVKRVLKDSGKFIIINEMYSSEAFKKKNDEYAAIGNMKILSPEELLELLKKAGFKNSKLTTVEEKNWLCCIS</sequence>
<evidence type="ECO:0000259" key="2">
    <source>
        <dbReference type="Pfam" id="PF13847"/>
    </source>
</evidence>
<name>A0A1W1XJ14_9CLOT</name>
<organism evidence="3 4">
    <name type="scientific">Clostridium acidisoli DSM 12555</name>
    <dbReference type="NCBI Taxonomy" id="1121291"/>
    <lineage>
        <taxon>Bacteria</taxon>
        <taxon>Bacillati</taxon>
        <taxon>Bacillota</taxon>
        <taxon>Clostridia</taxon>
        <taxon>Eubacteriales</taxon>
        <taxon>Clostridiaceae</taxon>
        <taxon>Clostridium</taxon>
    </lineage>
</organism>
<dbReference type="GO" id="GO:0032259">
    <property type="term" value="P:methylation"/>
    <property type="evidence" value="ECO:0007669"/>
    <property type="project" value="UniProtKB-KW"/>
</dbReference>
<dbReference type="STRING" id="1121291.SAMN02745134_01943"/>
<dbReference type="PANTHER" id="PTHR44068:SF1">
    <property type="entry name" value="HYPOTHETICAL LOC100005854"/>
    <property type="match status" value="1"/>
</dbReference>
<evidence type="ECO:0000313" key="3">
    <source>
        <dbReference type="EMBL" id="SMC23511.1"/>
    </source>
</evidence>
<proteinExistence type="predicted"/>
<dbReference type="CDD" id="cd02440">
    <property type="entry name" value="AdoMet_MTases"/>
    <property type="match status" value="1"/>
</dbReference>
<evidence type="ECO:0000256" key="1">
    <source>
        <dbReference type="ARBA" id="ARBA00022679"/>
    </source>
</evidence>
<dbReference type="PANTHER" id="PTHR44068">
    <property type="entry name" value="ZGC:194242"/>
    <property type="match status" value="1"/>
</dbReference>
<dbReference type="EMBL" id="FWXH01000005">
    <property type="protein sequence ID" value="SMC23511.1"/>
    <property type="molecule type" value="Genomic_DNA"/>
</dbReference>
<dbReference type="InterPro" id="IPR025714">
    <property type="entry name" value="Methyltranfer_dom"/>
</dbReference>
<keyword evidence="3" id="KW-0489">Methyltransferase</keyword>
<dbReference type="InterPro" id="IPR050447">
    <property type="entry name" value="Erg6_SMT_methyltransf"/>
</dbReference>
<feature type="domain" description="Methyltransferase" evidence="2">
    <location>
        <begin position="48"/>
        <end position="191"/>
    </location>
</feature>
<reference evidence="3 4" key="1">
    <citation type="submission" date="2017-04" db="EMBL/GenBank/DDBJ databases">
        <authorList>
            <person name="Afonso C.L."/>
            <person name="Miller P.J."/>
            <person name="Scott M.A."/>
            <person name="Spackman E."/>
            <person name="Goraichik I."/>
            <person name="Dimitrov K.M."/>
            <person name="Suarez D.L."/>
            <person name="Swayne D.E."/>
        </authorList>
    </citation>
    <scope>NUCLEOTIDE SEQUENCE [LARGE SCALE GENOMIC DNA]</scope>
    <source>
        <strain evidence="3 4">DSM 12555</strain>
    </source>
</reference>
<dbReference type="Pfam" id="PF13847">
    <property type="entry name" value="Methyltransf_31"/>
    <property type="match status" value="1"/>
</dbReference>
<evidence type="ECO:0000313" key="4">
    <source>
        <dbReference type="Proteomes" id="UP000192468"/>
    </source>
</evidence>
<dbReference type="InterPro" id="IPR029063">
    <property type="entry name" value="SAM-dependent_MTases_sf"/>
</dbReference>